<dbReference type="NCBIfam" id="TIGR03804">
    <property type="entry name" value="para_beta_helix"/>
    <property type="match status" value="1"/>
</dbReference>
<feature type="domain" description="SLH" evidence="1">
    <location>
        <begin position="500"/>
        <end position="559"/>
    </location>
</feature>
<accession>A0A8J7HQT4</accession>
<dbReference type="InterPro" id="IPR051465">
    <property type="entry name" value="Cell_Envelope_Struct_Comp"/>
</dbReference>
<dbReference type="Pfam" id="PF07602">
    <property type="entry name" value="DUF1565"/>
    <property type="match status" value="1"/>
</dbReference>
<dbReference type="Gene3D" id="2.160.20.10">
    <property type="entry name" value="Single-stranded right-handed beta-helix, Pectin lyase-like"/>
    <property type="match status" value="1"/>
</dbReference>
<dbReference type="Proteomes" id="UP000632766">
    <property type="component" value="Unassembled WGS sequence"/>
</dbReference>
<dbReference type="InterPro" id="IPR011050">
    <property type="entry name" value="Pectin_lyase_fold/virulence"/>
</dbReference>
<feature type="domain" description="SLH" evidence="1">
    <location>
        <begin position="303"/>
        <end position="366"/>
    </location>
</feature>
<dbReference type="RefSeq" id="WP_198123711.1">
    <property type="nucleotide sequence ID" value="NZ_JAECZC010000007.1"/>
</dbReference>
<feature type="domain" description="SLH" evidence="1">
    <location>
        <begin position="427"/>
        <end position="490"/>
    </location>
</feature>
<evidence type="ECO:0000313" key="3">
    <source>
        <dbReference type="Proteomes" id="UP000632766"/>
    </source>
</evidence>
<organism evidence="2 3">
    <name type="scientific">Amazonocrinis nigriterrae CENA67</name>
    <dbReference type="NCBI Taxonomy" id="2794033"/>
    <lineage>
        <taxon>Bacteria</taxon>
        <taxon>Bacillati</taxon>
        <taxon>Cyanobacteriota</taxon>
        <taxon>Cyanophyceae</taxon>
        <taxon>Nostocales</taxon>
        <taxon>Nostocaceae</taxon>
        <taxon>Amazonocrinis</taxon>
        <taxon>Amazonocrinis nigriterrae</taxon>
    </lineage>
</organism>
<evidence type="ECO:0000259" key="1">
    <source>
        <dbReference type="PROSITE" id="PS51272"/>
    </source>
</evidence>
<sequence>MVNSTLVATFYVNPATGSDTNTGSRLSPFKSLTRALKVDKTPLIIQLESGTYSAARGEVFPLVISAGVTIVGNEGNKGAGIVITGSGEYQSPSFGVQNITLLLLDDASLVGVTITNPTAKGTGVWIESATANVANNTFSYCGREGVFTTGNAKPAIVDNLFVQNAASGLMMARNSKAEVLRNVFQKNPLGIAITDFAAPLIANNKLSDNRTAIALSRDARPVLRNNLIVKNSQGGLLVNGNAMPDLGSNQDAAGNIFRDHGEFDLYNATSVSLVSVGNQLNPTQVKGQVDFIAAIEDNTGQISINTSFADLLGHWATAFIEALVSKGAISGFPDGTFAPDAPITRAQYAAIIAKTFQLSASNKVNKFSDVKSDFWAASAIFAAAENGFVSGFPDGTFRPALNLTKIQAIVSIVNGLKLSQGNPNLLTLYRDRAQIPSYATNAVAVATQKQLIVNYPDTEQLEPLRDITRAEVAALIYQSLVISSNEKAIASPYIVTPDVDDIPSFSDLKGHWAEAFIRALANMGLTQGFADGNYQPDKPMTRAQYAALVAVAFNPTPKRPAPDFIDVPKDFWAYQALQIAASGGFVSGFSDRTFRPNQNVQRLQVIVSLVNGLNLPAADKNTPLTYTDSSAIPDYARQAVVTATQQKIVVNYPDPKQLAPAREATRAEVAAMVYQALVAINRTPNINSRYIVSTVSN</sequence>
<dbReference type="PANTHER" id="PTHR43308:SF5">
    <property type="entry name" value="S-LAYER PROTEIN _ PEPTIDOGLYCAN ENDO-BETA-N-ACETYLGLUCOSAMINIDASE"/>
    <property type="match status" value="1"/>
</dbReference>
<dbReference type="SUPFAM" id="SSF51126">
    <property type="entry name" value="Pectin lyase-like"/>
    <property type="match status" value="1"/>
</dbReference>
<dbReference type="InterPro" id="IPR022441">
    <property type="entry name" value="Para_beta_helix_rpt-2"/>
</dbReference>
<protein>
    <submittedName>
        <fullName evidence="2">S-layer homology domain-containing protein</fullName>
    </submittedName>
</protein>
<feature type="domain" description="SLH" evidence="1">
    <location>
        <begin position="367"/>
        <end position="426"/>
    </location>
</feature>
<comment type="caution">
    <text evidence="2">The sequence shown here is derived from an EMBL/GenBank/DDBJ whole genome shotgun (WGS) entry which is preliminary data.</text>
</comment>
<dbReference type="InterPro" id="IPR012334">
    <property type="entry name" value="Pectin_lyas_fold"/>
</dbReference>
<dbReference type="InterPro" id="IPR011459">
    <property type="entry name" value="DUF1565"/>
</dbReference>
<feature type="domain" description="SLH" evidence="1">
    <location>
        <begin position="624"/>
        <end position="687"/>
    </location>
</feature>
<reference evidence="2 3" key="1">
    <citation type="journal article" date="2021" name="Int. J. Syst. Evol. Microbiol.">
        <title>Amazonocrinis nigriterrae gen. nov., sp. nov., Atlanticothrix silvestris gen. nov., sp. nov. and Dendronalium phyllosphericum gen. nov., sp. nov., nostocacean cyanobacteria from Brazilian environments.</title>
        <authorList>
            <person name="Alvarenga D.O."/>
            <person name="Andreote A.P.D."/>
            <person name="Branco L.H.Z."/>
            <person name="Delbaje E."/>
            <person name="Cruz R.B."/>
            <person name="Varani A.M."/>
            <person name="Fiore M.F."/>
        </authorList>
    </citation>
    <scope>NUCLEOTIDE SEQUENCE [LARGE SCALE GENOMIC DNA]</scope>
    <source>
        <strain evidence="2 3">CENA67</strain>
    </source>
</reference>
<dbReference type="PANTHER" id="PTHR43308">
    <property type="entry name" value="OUTER MEMBRANE PROTEIN ALPHA-RELATED"/>
    <property type="match status" value="1"/>
</dbReference>
<dbReference type="SMART" id="SM00710">
    <property type="entry name" value="PbH1"/>
    <property type="match status" value="6"/>
</dbReference>
<gene>
    <name evidence="2" type="ORF">I8748_05845</name>
</gene>
<dbReference type="Pfam" id="PF00395">
    <property type="entry name" value="SLH"/>
    <property type="match status" value="6"/>
</dbReference>
<evidence type="ECO:0000313" key="2">
    <source>
        <dbReference type="EMBL" id="MBH8561707.1"/>
    </source>
</evidence>
<feature type="domain" description="SLH" evidence="1">
    <location>
        <begin position="560"/>
        <end position="623"/>
    </location>
</feature>
<dbReference type="EMBL" id="JAECZC010000007">
    <property type="protein sequence ID" value="MBH8561707.1"/>
    <property type="molecule type" value="Genomic_DNA"/>
</dbReference>
<dbReference type="InterPro" id="IPR001119">
    <property type="entry name" value="SLH_dom"/>
</dbReference>
<name>A0A8J7HQT4_9NOST</name>
<dbReference type="Gene3D" id="3.30.1910.20">
    <property type="entry name" value="asparaginyl-tRNA synthetase, N-terminal domain"/>
    <property type="match status" value="1"/>
</dbReference>
<keyword evidence="3" id="KW-1185">Reference proteome</keyword>
<dbReference type="InterPro" id="IPR006626">
    <property type="entry name" value="PbH1"/>
</dbReference>
<dbReference type="AlphaFoldDB" id="A0A8J7HQT4"/>
<proteinExistence type="predicted"/>
<dbReference type="PROSITE" id="PS51272">
    <property type="entry name" value="SLH"/>
    <property type="match status" value="6"/>
</dbReference>